<dbReference type="AlphaFoldDB" id="D8SJM5"/>
<keyword evidence="3" id="KW-0175">Coiled coil</keyword>
<dbReference type="Pfam" id="PF03999">
    <property type="entry name" value="MAP65_ASE1"/>
    <property type="match status" value="1"/>
</dbReference>
<dbReference type="KEGG" id="smo:SELMODRAFT_21619"/>
<dbReference type="Proteomes" id="UP000001514">
    <property type="component" value="Unassembled WGS sequence"/>
</dbReference>
<dbReference type="eggNOG" id="KOG4302">
    <property type="taxonomic scope" value="Eukaryota"/>
</dbReference>
<proteinExistence type="inferred from homology"/>
<keyword evidence="2" id="KW-0493">Microtubule</keyword>
<organism evidence="6">
    <name type="scientific">Selaginella moellendorffii</name>
    <name type="common">Spikemoss</name>
    <dbReference type="NCBI Taxonomy" id="88036"/>
    <lineage>
        <taxon>Eukaryota</taxon>
        <taxon>Viridiplantae</taxon>
        <taxon>Streptophyta</taxon>
        <taxon>Embryophyta</taxon>
        <taxon>Tracheophyta</taxon>
        <taxon>Lycopodiopsida</taxon>
        <taxon>Selaginellales</taxon>
        <taxon>Selaginellaceae</taxon>
        <taxon>Selaginella</taxon>
    </lineage>
</organism>
<evidence type="ECO:0000256" key="2">
    <source>
        <dbReference type="ARBA" id="ARBA00022701"/>
    </source>
</evidence>
<feature type="non-terminal residue" evidence="5">
    <location>
        <position position="561"/>
    </location>
</feature>
<evidence type="ECO:0000256" key="3">
    <source>
        <dbReference type="SAM" id="Coils"/>
    </source>
</evidence>
<feature type="region of interest" description="Disordered" evidence="4">
    <location>
        <begin position="510"/>
        <end position="561"/>
    </location>
</feature>
<dbReference type="GO" id="GO:0008017">
    <property type="term" value="F:microtubule binding"/>
    <property type="evidence" value="ECO:0000318"/>
    <property type="project" value="GO_Central"/>
</dbReference>
<feature type="coiled-coil region" evidence="3">
    <location>
        <begin position="107"/>
        <end position="164"/>
    </location>
</feature>
<dbReference type="HOGENOM" id="CLU_011760_1_0_1"/>
<dbReference type="GO" id="GO:0005737">
    <property type="term" value="C:cytoplasm"/>
    <property type="evidence" value="ECO:0000318"/>
    <property type="project" value="GO_Central"/>
</dbReference>
<protein>
    <submittedName>
        <fullName evidence="5">Uncharacterized protein</fullName>
    </submittedName>
</protein>
<dbReference type="PANTHER" id="PTHR19321">
    <property type="entry name" value="PROTEIN REGULATOR OF CYTOKINESIS 1 PRC1-RELATED"/>
    <property type="match status" value="1"/>
</dbReference>
<reference evidence="5 6" key="1">
    <citation type="journal article" date="2011" name="Science">
        <title>The Selaginella genome identifies genetic changes associated with the evolution of vascular plants.</title>
        <authorList>
            <person name="Banks J.A."/>
            <person name="Nishiyama T."/>
            <person name="Hasebe M."/>
            <person name="Bowman J.L."/>
            <person name="Gribskov M."/>
            <person name="dePamphilis C."/>
            <person name="Albert V.A."/>
            <person name="Aono N."/>
            <person name="Aoyama T."/>
            <person name="Ambrose B.A."/>
            <person name="Ashton N.W."/>
            <person name="Axtell M.J."/>
            <person name="Barker E."/>
            <person name="Barker M.S."/>
            <person name="Bennetzen J.L."/>
            <person name="Bonawitz N.D."/>
            <person name="Chapple C."/>
            <person name="Cheng C."/>
            <person name="Correa L.G."/>
            <person name="Dacre M."/>
            <person name="DeBarry J."/>
            <person name="Dreyer I."/>
            <person name="Elias M."/>
            <person name="Engstrom E.M."/>
            <person name="Estelle M."/>
            <person name="Feng L."/>
            <person name="Finet C."/>
            <person name="Floyd S.K."/>
            <person name="Frommer W.B."/>
            <person name="Fujita T."/>
            <person name="Gramzow L."/>
            <person name="Gutensohn M."/>
            <person name="Harholt J."/>
            <person name="Hattori M."/>
            <person name="Heyl A."/>
            <person name="Hirai T."/>
            <person name="Hiwatashi Y."/>
            <person name="Ishikawa M."/>
            <person name="Iwata M."/>
            <person name="Karol K.G."/>
            <person name="Koehler B."/>
            <person name="Kolukisaoglu U."/>
            <person name="Kubo M."/>
            <person name="Kurata T."/>
            <person name="Lalonde S."/>
            <person name="Li K."/>
            <person name="Li Y."/>
            <person name="Litt A."/>
            <person name="Lyons E."/>
            <person name="Manning G."/>
            <person name="Maruyama T."/>
            <person name="Michael T.P."/>
            <person name="Mikami K."/>
            <person name="Miyazaki S."/>
            <person name="Morinaga S."/>
            <person name="Murata T."/>
            <person name="Mueller-Roeber B."/>
            <person name="Nelson D.R."/>
            <person name="Obara M."/>
            <person name="Oguri Y."/>
            <person name="Olmstead R.G."/>
            <person name="Onodera N."/>
            <person name="Petersen B.L."/>
            <person name="Pils B."/>
            <person name="Prigge M."/>
            <person name="Rensing S.A."/>
            <person name="Riano-Pachon D.M."/>
            <person name="Roberts A.W."/>
            <person name="Sato Y."/>
            <person name="Scheller H.V."/>
            <person name="Schulz B."/>
            <person name="Schulz C."/>
            <person name="Shakirov E.V."/>
            <person name="Shibagaki N."/>
            <person name="Shinohara N."/>
            <person name="Shippen D.E."/>
            <person name="Soerensen I."/>
            <person name="Sotooka R."/>
            <person name="Sugimoto N."/>
            <person name="Sugita M."/>
            <person name="Sumikawa N."/>
            <person name="Tanurdzic M."/>
            <person name="Theissen G."/>
            <person name="Ulvskov P."/>
            <person name="Wakazuki S."/>
            <person name="Weng J.K."/>
            <person name="Willats W.W."/>
            <person name="Wipf D."/>
            <person name="Wolf P.G."/>
            <person name="Yang L."/>
            <person name="Zimmer A.D."/>
            <person name="Zhu Q."/>
            <person name="Mitros T."/>
            <person name="Hellsten U."/>
            <person name="Loque D."/>
            <person name="Otillar R."/>
            <person name="Salamov A."/>
            <person name="Schmutz J."/>
            <person name="Shapiro H."/>
            <person name="Lindquist E."/>
            <person name="Lucas S."/>
            <person name="Rokhsar D."/>
            <person name="Grigoriev I.V."/>
        </authorList>
    </citation>
    <scope>NUCLEOTIDE SEQUENCE [LARGE SCALE GENOMIC DNA]</scope>
</reference>
<feature type="coiled-coil region" evidence="3">
    <location>
        <begin position="448"/>
        <end position="482"/>
    </location>
</feature>
<evidence type="ECO:0000313" key="5">
    <source>
        <dbReference type="EMBL" id="EFJ15387.1"/>
    </source>
</evidence>
<keyword evidence="6" id="KW-1185">Reference proteome</keyword>
<comment type="similarity">
    <text evidence="1">Belongs to the MAP65/ASE1 family.</text>
</comment>
<dbReference type="Gramene" id="EFJ15387">
    <property type="protein sequence ID" value="EFJ15387"/>
    <property type="gene ID" value="SELMODRAFT_21619"/>
</dbReference>
<dbReference type="GO" id="GO:0005819">
    <property type="term" value="C:spindle"/>
    <property type="evidence" value="ECO:0000318"/>
    <property type="project" value="GO_Central"/>
</dbReference>
<dbReference type="InParanoid" id="D8SJM5"/>
<dbReference type="Gene3D" id="1.20.58.1520">
    <property type="match status" value="1"/>
</dbReference>
<dbReference type="EMBL" id="GL377623">
    <property type="protein sequence ID" value="EFJ15387.1"/>
    <property type="molecule type" value="Genomic_DNA"/>
</dbReference>
<accession>D8SJM5</accession>
<evidence type="ECO:0000256" key="4">
    <source>
        <dbReference type="SAM" id="MobiDB-lite"/>
    </source>
</evidence>
<dbReference type="GO" id="GO:0005874">
    <property type="term" value="C:microtubule"/>
    <property type="evidence" value="ECO:0007669"/>
    <property type="project" value="UniProtKB-KW"/>
</dbReference>
<gene>
    <name evidence="5" type="ORF">SELMODRAFT_21619</name>
</gene>
<evidence type="ECO:0000313" key="6">
    <source>
        <dbReference type="Proteomes" id="UP000001514"/>
    </source>
</evidence>
<evidence type="ECO:0000256" key="1">
    <source>
        <dbReference type="ARBA" id="ARBA00006187"/>
    </source>
</evidence>
<feature type="non-terminal residue" evidence="5">
    <location>
        <position position="1"/>
    </location>
</feature>
<dbReference type="GO" id="GO:0000226">
    <property type="term" value="P:microtubule cytoskeleton organization"/>
    <property type="evidence" value="ECO:0000318"/>
    <property type="project" value="GO_Central"/>
</dbReference>
<dbReference type="InterPro" id="IPR007145">
    <property type="entry name" value="MAP65_Ase1_PRC1"/>
</dbReference>
<dbReference type="STRING" id="88036.D8SJM5"/>
<sequence>DTTCRSLLRELQTIWEEMGESDEERDRMLLQLEQECLDVYRRKVDQANCARARLHQLLADSESELASLLSLLGDRPCMVRLEKRSGTTLREQLLSVSPQLECLRLRKEERLKQFEDVQCQIQRLSREISPGTLQEAENGALCWKDLSLRKLHEYHCQLQELQDEKSSRLHKVSELLEVLQGYCVLLGIDYTEAVKEVHPSLCDPGQSRSISDETLEKLGKAIEDMENEKSERLQKIHNLVALLRELWNLMDTPFEERQPFRNIIRNLAAPEHDLAEPTSLTLKTIAQAEKEVVRLNQLKVSRMKELVLKKQGELEETCNMAHLDCDPNLTQEKVARLLESGIVDLSELLATIESSIAEAKEESLGRQDIMERMERWISACEEESWLEEYNKDESRFNATRGAHLSLKRAERARVIVAKLPNLLESLKSKTRSWEDERGRPFLYNGISLLAILEEYSLLRREKEEEKRRLREEKRMQEQLQTEQELLYGTKPSKKGQVGLRVSGNNANRRLSIVPEPLPAPKASNQGPQKGSRVKRYSPMMNYVALPKDPEASSIGSAPDSP</sequence>
<name>D8SJM5_SELML</name>
<dbReference type="PANTHER" id="PTHR19321:SF41">
    <property type="entry name" value="FASCETTO-RELATED"/>
    <property type="match status" value="1"/>
</dbReference>